<dbReference type="Proteomes" id="UP000264800">
    <property type="component" value="Unplaced"/>
</dbReference>
<dbReference type="Ensembl" id="ENSKMAT00000025896.1">
    <property type="protein sequence ID" value="ENSKMAP00000025574.1"/>
    <property type="gene ID" value="ENSKMAG00000018949.1"/>
</dbReference>
<evidence type="ECO:0000313" key="1">
    <source>
        <dbReference type="Ensembl" id="ENSKMAP00000025574.1"/>
    </source>
</evidence>
<keyword evidence="2" id="KW-1185">Reference proteome</keyword>
<organism evidence="1 2">
    <name type="scientific">Kryptolebias marmoratus</name>
    <name type="common">Mangrove killifish</name>
    <name type="synonym">Rivulus marmoratus</name>
    <dbReference type="NCBI Taxonomy" id="37003"/>
    <lineage>
        <taxon>Eukaryota</taxon>
        <taxon>Metazoa</taxon>
        <taxon>Chordata</taxon>
        <taxon>Craniata</taxon>
        <taxon>Vertebrata</taxon>
        <taxon>Euteleostomi</taxon>
        <taxon>Actinopterygii</taxon>
        <taxon>Neopterygii</taxon>
        <taxon>Teleostei</taxon>
        <taxon>Neoteleostei</taxon>
        <taxon>Acanthomorphata</taxon>
        <taxon>Ovalentaria</taxon>
        <taxon>Atherinomorphae</taxon>
        <taxon>Cyprinodontiformes</taxon>
        <taxon>Rivulidae</taxon>
        <taxon>Kryptolebias</taxon>
    </lineage>
</organism>
<sequence length="104" mass="12124">MERNIRWQLRSHCCLLMHPAFHTTALTAINYSNERTYISCLSHNTANIDSKCIRRLFGACLADVVTIKVLFFLSARQGWHQCPQHFFFSDCQQNEPSCCERRGK</sequence>
<protein>
    <submittedName>
        <fullName evidence="1">Uncharacterized protein</fullName>
    </submittedName>
</protein>
<accession>A0A3Q3BKN7</accession>
<reference evidence="1" key="2">
    <citation type="submission" date="2025-09" db="UniProtKB">
        <authorList>
            <consortium name="Ensembl"/>
        </authorList>
    </citation>
    <scope>IDENTIFICATION</scope>
</reference>
<evidence type="ECO:0000313" key="2">
    <source>
        <dbReference type="Proteomes" id="UP000264800"/>
    </source>
</evidence>
<proteinExistence type="predicted"/>
<name>A0A3Q3BKN7_KRYMA</name>
<dbReference type="AlphaFoldDB" id="A0A3Q3BKN7"/>
<reference evidence="1" key="1">
    <citation type="submission" date="2025-08" db="UniProtKB">
        <authorList>
            <consortium name="Ensembl"/>
        </authorList>
    </citation>
    <scope>IDENTIFICATION</scope>
</reference>